<evidence type="ECO:0000313" key="2">
    <source>
        <dbReference type="Proteomes" id="UP001164929"/>
    </source>
</evidence>
<evidence type="ECO:0000313" key="1">
    <source>
        <dbReference type="EMBL" id="KAJ6951837.1"/>
    </source>
</evidence>
<sequence length="118" mass="13512">MLVSTGTSFTKFCKDFYQKVARKRSVPFLLLLYGSRPSNREQFIVYHLFGGLFFSNQICRRELAFFPSLQINDVSQSRELEDKEGYQDVERHGIGGGNSLLVPFGIEFSLAYTILESL</sequence>
<accession>A0AAD6PNS7</accession>
<gene>
    <name evidence="1" type="ORF">NC653_041095</name>
</gene>
<dbReference type="Proteomes" id="UP001164929">
    <property type="component" value="Chromosome 19"/>
</dbReference>
<comment type="caution">
    <text evidence="1">The sequence shown here is derived from an EMBL/GenBank/DDBJ whole genome shotgun (WGS) entry which is preliminary data.</text>
</comment>
<keyword evidence="2" id="KW-1185">Reference proteome</keyword>
<dbReference type="EMBL" id="JAQIZT010000019">
    <property type="protein sequence ID" value="KAJ6951837.1"/>
    <property type="molecule type" value="Genomic_DNA"/>
</dbReference>
<dbReference type="AlphaFoldDB" id="A0AAD6PNS7"/>
<organism evidence="1 2">
    <name type="scientific">Populus alba x Populus x berolinensis</name>
    <dbReference type="NCBI Taxonomy" id="444605"/>
    <lineage>
        <taxon>Eukaryota</taxon>
        <taxon>Viridiplantae</taxon>
        <taxon>Streptophyta</taxon>
        <taxon>Embryophyta</taxon>
        <taxon>Tracheophyta</taxon>
        <taxon>Spermatophyta</taxon>
        <taxon>Magnoliopsida</taxon>
        <taxon>eudicotyledons</taxon>
        <taxon>Gunneridae</taxon>
        <taxon>Pentapetalae</taxon>
        <taxon>rosids</taxon>
        <taxon>fabids</taxon>
        <taxon>Malpighiales</taxon>
        <taxon>Salicaceae</taxon>
        <taxon>Saliceae</taxon>
        <taxon>Populus</taxon>
    </lineage>
</organism>
<reference evidence="1" key="1">
    <citation type="journal article" date="2023" name="Mol. Ecol. Resour.">
        <title>Chromosome-level genome assembly of a triploid poplar Populus alba 'Berolinensis'.</title>
        <authorList>
            <person name="Chen S."/>
            <person name="Yu Y."/>
            <person name="Wang X."/>
            <person name="Wang S."/>
            <person name="Zhang T."/>
            <person name="Zhou Y."/>
            <person name="He R."/>
            <person name="Meng N."/>
            <person name="Wang Y."/>
            <person name="Liu W."/>
            <person name="Liu Z."/>
            <person name="Liu J."/>
            <person name="Guo Q."/>
            <person name="Huang H."/>
            <person name="Sederoff R.R."/>
            <person name="Wang G."/>
            <person name="Qu G."/>
            <person name="Chen S."/>
        </authorList>
    </citation>
    <scope>NUCLEOTIDE SEQUENCE</scope>
    <source>
        <strain evidence="1">SC-2020</strain>
    </source>
</reference>
<name>A0AAD6PNS7_9ROSI</name>
<protein>
    <submittedName>
        <fullName evidence="1">Uncharacterized protein</fullName>
    </submittedName>
</protein>
<proteinExistence type="predicted"/>